<gene>
    <name evidence="6" type="ORF">CTI12_AA244810</name>
</gene>
<dbReference type="STRING" id="35608.A0A2U1NP76"/>
<dbReference type="AlphaFoldDB" id="A0A2U1NP76"/>
<comment type="caution">
    <text evidence="6">The sequence shown here is derived from an EMBL/GenBank/DDBJ whole genome shotgun (WGS) entry which is preliminary data.</text>
</comment>
<dbReference type="EMBL" id="PKPP01002442">
    <property type="protein sequence ID" value="PWA75250.1"/>
    <property type="molecule type" value="Genomic_DNA"/>
</dbReference>
<reference evidence="6 7" key="1">
    <citation type="journal article" date="2018" name="Mol. Plant">
        <title>The genome of Artemisia annua provides insight into the evolution of Asteraceae family and artemisinin biosynthesis.</title>
        <authorList>
            <person name="Shen Q."/>
            <person name="Zhang L."/>
            <person name="Liao Z."/>
            <person name="Wang S."/>
            <person name="Yan T."/>
            <person name="Shi P."/>
            <person name="Liu M."/>
            <person name="Fu X."/>
            <person name="Pan Q."/>
            <person name="Wang Y."/>
            <person name="Lv Z."/>
            <person name="Lu X."/>
            <person name="Zhang F."/>
            <person name="Jiang W."/>
            <person name="Ma Y."/>
            <person name="Chen M."/>
            <person name="Hao X."/>
            <person name="Li L."/>
            <person name="Tang Y."/>
            <person name="Lv G."/>
            <person name="Zhou Y."/>
            <person name="Sun X."/>
            <person name="Brodelius P.E."/>
            <person name="Rose J.K.C."/>
            <person name="Tang K."/>
        </authorList>
    </citation>
    <scope>NUCLEOTIDE SEQUENCE [LARGE SCALE GENOMIC DNA]</scope>
    <source>
        <strain evidence="7">cv. Huhao1</strain>
        <tissue evidence="6">Leaf</tissue>
    </source>
</reference>
<dbReference type="FunFam" id="3.80.10.10:FF:000024">
    <property type="entry name" value="Somatic embryogenesis receptor kinase 1"/>
    <property type="match status" value="1"/>
</dbReference>
<protein>
    <submittedName>
        <fullName evidence="6">Leucine-rich repeat-containing protein</fullName>
    </submittedName>
</protein>
<dbReference type="Gene3D" id="3.80.10.10">
    <property type="entry name" value="Ribonuclease Inhibitor"/>
    <property type="match status" value="1"/>
</dbReference>
<dbReference type="InterPro" id="IPR032675">
    <property type="entry name" value="LRR_dom_sf"/>
</dbReference>
<evidence type="ECO:0000313" key="6">
    <source>
        <dbReference type="EMBL" id="PWA75250.1"/>
    </source>
</evidence>
<name>A0A2U1NP76_ARTAN</name>
<evidence type="ECO:0000313" key="7">
    <source>
        <dbReference type="Proteomes" id="UP000245207"/>
    </source>
</evidence>
<feature type="domain" description="Disease resistance R13L4/SHOC-2-like LRR" evidence="5">
    <location>
        <begin position="365"/>
        <end position="460"/>
    </location>
</feature>
<keyword evidence="7" id="KW-1185">Reference proteome</keyword>
<evidence type="ECO:0000259" key="5">
    <source>
        <dbReference type="Pfam" id="PF23598"/>
    </source>
</evidence>
<dbReference type="InterPro" id="IPR013210">
    <property type="entry name" value="LRR_N_plant-typ"/>
</dbReference>
<keyword evidence="3" id="KW-0677">Repeat</keyword>
<organism evidence="6 7">
    <name type="scientific">Artemisia annua</name>
    <name type="common">Sweet wormwood</name>
    <dbReference type="NCBI Taxonomy" id="35608"/>
    <lineage>
        <taxon>Eukaryota</taxon>
        <taxon>Viridiplantae</taxon>
        <taxon>Streptophyta</taxon>
        <taxon>Embryophyta</taxon>
        <taxon>Tracheophyta</taxon>
        <taxon>Spermatophyta</taxon>
        <taxon>Magnoliopsida</taxon>
        <taxon>eudicotyledons</taxon>
        <taxon>Gunneridae</taxon>
        <taxon>Pentapetalae</taxon>
        <taxon>asterids</taxon>
        <taxon>campanulids</taxon>
        <taxon>Asterales</taxon>
        <taxon>Asteraceae</taxon>
        <taxon>Asteroideae</taxon>
        <taxon>Anthemideae</taxon>
        <taxon>Artemisiinae</taxon>
        <taxon>Artemisia</taxon>
    </lineage>
</organism>
<dbReference type="Pfam" id="PF23598">
    <property type="entry name" value="LRR_14"/>
    <property type="match status" value="1"/>
</dbReference>
<feature type="domain" description="Leucine-rich repeat-containing N-terminal plant-type" evidence="4">
    <location>
        <begin position="318"/>
        <end position="357"/>
    </location>
</feature>
<sequence length="474" mass="54626">MLRLARFQDVSRIVLYTRAADEARYNADLLREFIGNLDFRSIYVECRWWTKAPDVLPRAVAWTKKLPFEANLYFGELFPKGEKSLYELYPSRAESACESFRRSVKFFNWYVPRPAPVAEIGLVEEYFRKRSEARKKMVAEDAEEAAKNHSHMRTVSIMERLEIIQEMCGSLLKLPAEGRVDCESNVPTDVANEYCTNLNDDFLDLFDAPIQQTQKYVVRHHDEPWQKAFGSGLQDVKVEALSDDDVEQDEWVIFDDCEKVDKHDAEVRRSTGLSLTHKWRFYYLNVVWRFPSFNVTSRKYQSLVLVLLVAVVTTVSGNSEGDALYALRRSLNDPEKVLQSWDPNLVNPCTWFHITCNQDNRVTRLDLGNSKLSGHLVPELGKLEHLQYLELYKNNIQGTIPAEIGNLKSLISLDLYNNNITGKIPSTLGKLKNLVFLRLNDNHLTGRIPRELIGVSSLKVVYVLVPINFSCFIM</sequence>
<evidence type="ECO:0000256" key="1">
    <source>
        <dbReference type="ARBA" id="ARBA00022614"/>
    </source>
</evidence>
<keyword evidence="2" id="KW-0732">Signal</keyword>
<evidence type="ECO:0000256" key="3">
    <source>
        <dbReference type="ARBA" id="ARBA00022737"/>
    </source>
</evidence>
<dbReference type="InterPro" id="IPR055414">
    <property type="entry name" value="LRR_R13L4/SHOC2-like"/>
</dbReference>
<dbReference type="Pfam" id="PF08263">
    <property type="entry name" value="LRRNT_2"/>
    <property type="match status" value="1"/>
</dbReference>
<accession>A0A2U1NP76</accession>
<dbReference type="Proteomes" id="UP000245207">
    <property type="component" value="Unassembled WGS sequence"/>
</dbReference>
<proteinExistence type="predicted"/>
<evidence type="ECO:0000256" key="2">
    <source>
        <dbReference type="ARBA" id="ARBA00022729"/>
    </source>
</evidence>
<dbReference type="PANTHER" id="PTHR47988">
    <property type="entry name" value="SOMATIC EMBRYOGENESIS RECEPTOR KINASE 1"/>
    <property type="match status" value="1"/>
</dbReference>
<keyword evidence="1" id="KW-0433">Leucine-rich repeat</keyword>
<evidence type="ECO:0000259" key="4">
    <source>
        <dbReference type="Pfam" id="PF08263"/>
    </source>
</evidence>
<dbReference type="SUPFAM" id="SSF52058">
    <property type="entry name" value="L domain-like"/>
    <property type="match status" value="1"/>
</dbReference>